<proteinExistence type="predicted"/>
<feature type="region of interest" description="Disordered" evidence="5">
    <location>
        <begin position="26"/>
        <end position="49"/>
    </location>
</feature>
<comment type="catalytic activity">
    <reaction evidence="1">
        <text>Hydrolysis of alkylated DNA, releasing 3-methyladenine, 3-methylguanine, 7-methylguanine and 7-methyladenine.</text>
        <dbReference type="EC" id="3.2.2.21"/>
    </reaction>
</comment>
<evidence type="ECO:0000256" key="5">
    <source>
        <dbReference type="SAM" id="MobiDB-lite"/>
    </source>
</evidence>
<dbReference type="CDD" id="cd00056">
    <property type="entry name" value="ENDO3c"/>
    <property type="match status" value="1"/>
</dbReference>
<dbReference type="InterPro" id="IPR003265">
    <property type="entry name" value="HhH-GPD_domain"/>
</dbReference>
<protein>
    <recommendedName>
        <fullName evidence="2">DNA-3-methyladenine glycosylase II</fullName>
        <ecNumber evidence="2">3.2.2.21</ecNumber>
    </recommendedName>
</protein>
<dbReference type="SMART" id="SM00478">
    <property type="entry name" value="ENDO3c"/>
    <property type="match status" value="1"/>
</dbReference>
<dbReference type="SUPFAM" id="SSF48150">
    <property type="entry name" value="DNA-glycosylase"/>
    <property type="match status" value="1"/>
</dbReference>
<gene>
    <name evidence="7" type="ORF">GCM10011583_08510</name>
</gene>
<reference evidence="8" key="1">
    <citation type="journal article" date="2019" name="Int. J. Syst. Evol. Microbiol.">
        <title>The Global Catalogue of Microorganisms (GCM) 10K type strain sequencing project: providing services to taxonomists for standard genome sequencing and annotation.</title>
        <authorList>
            <consortium name="The Broad Institute Genomics Platform"/>
            <consortium name="The Broad Institute Genome Sequencing Center for Infectious Disease"/>
            <person name="Wu L."/>
            <person name="Ma J."/>
        </authorList>
    </citation>
    <scope>NUCLEOTIDE SEQUENCE [LARGE SCALE GENOMIC DNA]</scope>
    <source>
        <strain evidence="8">CGMCC 4.7275</strain>
    </source>
</reference>
<dbReference type="EC" id="3.2.2.21" evidence="2"/>
<evidence type="ECO:0000259" key="6">
    <source>
        <dbReference type="SMART" id="SM00478"/>
    </source>
</evidence>
<organism evidence="7 8">
    <name type="scientific">Streptomyces camponoticapitis</name>
    <dbReference type="NCBI Taxonomy" id="1616125"/>
    <lineage>
        <taxon>Bacteria</taxon>
        <taxon>Bacillati</taxon>
        <taxon>Actinomycetota</taxon>
        <taxon>Actinomycetes</taxon>
        <taxon>Kitasatosporales</taxon>
        <taxon>Streptomycetaceae</taxon>
        <taxon>Streptomyces</taxon>
    </lineage>
</organism>
<sequence>MTKQKVRRPEEHLRRADPVLGSVIDAVARGGGPRPSLPPDSSMSNDPKMPTDCYGALIRGIASQNISSFAARAVYRKIIERFGGRTPTPRQVLDDDPEALRVAAGLSHAKTESLRSLAEHILSGELELDRLHDLPDDDVIHQLVAVKGIGTWTAHMFMIWHLHRPDVLPVGDLGIRQAVKKLYDLPGLPAPVETTRIGEPWRPYRTLACLYLWRLEESEPQV</sequence>
<accession>A0ABQ2DYH1</accession>
<evidence type="ECO:0000313" key="7">
    <source>
        <dbReference type="EMBL" id="GGJ79241.1"/>
    </source>
</evidence>
<comment type="caution">
    <text evidence="7">The sequence shown here is derived from an EMBL/GenBank/DDBJ whole genome shotgun (WGS) entry which is preliminary data.</text>
</comment>
<evidence type="ECO:0000256" key="3">
    <source>
        <dbReference type="ARBA" id="ARBA00022763"/>
    </source>
</evidence>
<keyword evidence="4" id="KW-0234">DNA repair</keyword>
<dbReference type="PANTHER" id="PTHR43003:SF5">
    <property type="entry name" value="DNA-3-METHYLADENINE GLYCOSYLASE"/>
    <property type="match status" value="1"/>
</dbReference>
<dbReference type="PANTHER" id="PTHR43003">
    <property type="entry name" value="DNA-3-METHYLADENINE GLYCOSYLASE"/>
    <property type="match status" value="1"/>
</dbReference>
<dbReference type="Gene3D" id="1.10.1670.40">
    <property type="match status" value="1"/>
</dbReference>
<dbReference type="Gene3D" id="1.10.340.30">
    <property type="entry name" value="Hypothetical protein, domain 2"/>
    <property type="match status" value="1"/>
</dbReference>
<dbReference type="InterPro" id="IPR051912">
    <property type="entry name" value="Alkylbase_DNA_Glycosylase/TA"/>
</dbReference>
<dbReference type="Pfam" id="PF00730">
    <property type="entry name" value="HhH-GPD"/>
    <property type="match status" value="1"/>
</dbReference>
<evidence type="ECO:0000256" key="4">
    <source>
        <dbReference type="ARBA" id="ARBA00023204"/>
    </source>
</evidence>
<evidence type="ECO:0000256" key="1">
    <source>
        <dbReference type="ARBA" id="ARBA00000086"/>
    </source>
</evidence>
<feature type="domain" description="HhH-GPD" evidence="6">
    <location>
        <begin position="62"/>
        <end position="217"/>
    </location>
</feature>
<keyword evidence="3" id="KW-0227">DNA damage</keyword>
<dbReference type="EMBL" id="BMMV01000002">
    <property type="protein sequence ID" value="GGJ79241.1"/>
    <property type="molecule type" value="Genomic_DNA"/>
</dbReference>
<name>A0ABQ2DYH1_9ACTN</name>
<evidence type="ECO:0000313" key="8">
    <source>
        <dbReference type="Proteomes" id="UP000660265"/>
    </source>
</evidence>
<evidence type="ECO:0000256" key="2">
    <source>
        <dbReference type="ARBA" id="ARBA00012000"/>
    </source>
</evidence>
<dbReference type="InterPro" id="IPR011257">
    <property type="entry name" value="DNA_glycosylase"/>
</dbReference>
<dbReference type="RefSeq" id="WP_189105895.1">
    <property type="nucleotide sequence ID" value="NZ_BMMV01000002.1"/>
</dbReference>
<dbReference type="Proteomes" id="UP000660265">
    <property type="component" value="Unassembled WGS sequence"/>
</dbReference>
<keyword evidence="8" id="KW-1185">Reference proteome</keyword>